<comment type="caution">
    <text evidence="2">The sequence shown here is derived from an EMBL/GenBank/DDBJ whole genome shotgun (WGS) entry which is preliminary data.</text>
</comment>
<reference evidence="2" key="1">
    <citation type="journal article" date="2016" name="Front. Microbiol.">
        <title>Genome Sequence of the Piezophilic, Mesophilic Sulfate-Reducing Bacterium Desulfovibrio indicus J2T.</title>
        <authorList>
            <person name="Cao J."/>
            <person name="Maignien L."/>
            <person name="Shao Z."/>
            <person name="Alain K."/>
            <person name="Jebbar M."/>
        </authorList>
    </citation>
    <scope>NUCLEOTIDE SEQUENCE</scope>
    <source>
        <strain evidence="2">DSM 16372</strain>
    </source>
</reference>
<dbReference type="AlphaFoldDB" id="A0AAV4ZH68"/>
<keyword evidence="3" id="KW-1185">Reference proteome</keyword>
<feature type="region of interest" description="Disordered" evidence="1">
    <location>
        <begin position="70"/>
        <end position="90"/>
    </location>
</feature>
<protein>
    <submittedName>
        <fullName evidence="2">Uncharacterized protein</fullName>
    </submittedName>
</protein>
<evidence type="ECO:0000256" key="1">
    <source>
        <dbReference type="SAM" id="MobiDB-lite"/>
    </source>
</evidence>
<sequence length="90" mass="10323">MRLEQLRPTMKVVALYDSGLKAGDVLLYEVLKVGTARVKVRDEQGREGWLYPTVLHREIAEERYAEIMDETHGPEWRSRRGDDGRASPAP</sequence>
<dbReference type="EMBL" id="BPQO01000004">
    <property type="protein sequence ID" value="GJD87784.1"/>
    <property type="molecule type" value="Genomic_DNA"/>
</dbReference>
<gene>
    <name evidence="2" type="ORF">BHAOGJBA_1289</name>
</gene>
<evidence type="ECO:0000313" key="3">
    <source>
        <dbReference type="Proteomes" id="UP001055247"/>
    </source>
</evidence>
<evidence type="ECO:0000313" key="2">
    <source>
        <dbReference type="EMBL" id="GJD87784.1"/>
    </source>
</evidence>
<accession>A0AAV4ZH68</accession>
<organism evidence="2 3">
    <name type="scientific">Methylobacterium hispanicum</name>
    <dbReference type="NCBI Taxonomy" id="270350"/>
    <lineage>
        <taxon>Bacteria</taxon>
        <taxon>Pseudomonadati</taxon>
        <taxon>Pseudomonadota</taxon>
        <taxon>Alphaproteobacteria</taxon>
        <taxon>Hyphomicrobiales</taxon>
        <taxon>Methylobacteriaceae</taxon>
        <taxon>Methylobacterium</taxon>
    </lineage>
</organism>
<proteinExistence type="predicted"/>
<reference evidence="2" key="2">
    <citation type="submission" date="2021-08" db="EMBL/GenBank/DDBJ databases">
        <authorList>
            <person name="Tani A."/>
            <person name="Ola A."/>
            <person name="Ogura Y."/>
            <person name="Katsura K."/>
            <person name="Hayashi T."/>
        </authorList>
    </citation>
    <scope>NUCLEOTIDE SEQUENCE</scope>
    <source>
        <strain evidence="2">DSM 16372</strain>
    </source>
</reference>
<dbReference type="RefSeq" id="WP_238229777.1">
    <property type="nucleotide sequence ID" value="NZ_BPQO01000004.1"/>
</dbReference>
<dbReference type="Proteomes" id="UP001055247">
    <property type="component" value="Unassembled WGS sequence"/>
</dbReference>
<name>A0AAV4ZH68_9HYPH</name>